<comment type="caution">
    <text evidence="2">The sequence shown here is derived from an EMBL/GenBank/DDBJ whole genome shotgun (WGS) entry which is preliminary data.</text>
</comment>
<sequence>MSSDASSDNGYPTGGEGQSSGSSEQGEGISEEEWMELMNSADPLEQRLQTQKAFDRTEPPARSIKAYQQETRYFLMHRGEMPVKRLLYRAYETDVNVHRVEDFQLYEVKDLPPESFFQAGRMDLENQRRMAFALVFAEWEGGHVFEVEPEEDGRRIRLFDSADPVSSPDELDLSAAPVEPAPVDR</sequence>
<feature type="compositionally biased region" description="Low complexity" evidence="1">
    <location>
        <begin position="19"/>
        <end position="28"/>
    </location>
</feature>
<evidence type="ECO:0000313" key="3">
    <source>
        <dbReference type="Proteomes" id="UP001155144"/>
    </source>
</evidence>
<dbReference type="Proteomes" id="UP001155144">
    <property type="component" value="Unassembled WGS sequence"/>
</dbReference>
<protein>
    <submittedName>
        <fullName evidence="2">Uncharacterized protein</fullName>
    </submittedName>
</protein>
<name>A0A9X2ZVB8_9BACT</name>
<organism evidence="2 3">
    <name type="scientific">Salinibacter ruber</name>
    <dbReference type="NCBI Taxonomy" id="146919"/>
    <lineage>
        <taxon>Bacteria</taxon>
        <taxon>Pseudomonadati</taxon>
        <taxon>Rhodothermota</taxon>
        <taxon>Rhodothermia</taxon>
        <taxon>Rhodothermales</taxon>
        <taxon>Salinibacteraceae</taxon>
        <taxon>Salinibacter</taxon>
    </lineage>
</organism>
<dbReference type="RefSeq" id="WP_259040407.1">
    <property type="nucleotide sequence ID" value="NZ_JANUAW010000013.1"/>
</dbReference>
<dbReference type="AlphaFoldDB" id="A0A9X2ZVB8"/>
<accession>A0A9X2ZVB8</accession>
<proteinExistence type="predicted"/>
<gene>
    <name evidence="2" type="ORF">GGP45_003046</name>
</gene>
<evidence type="ECO:0000256" key="1">
    <source>
        <dbReference type="SAM" id="MobiDB-lite"/>
    </source>
</evidence>
<feature type="compositionally biased region" description="Polar residues" evidence="1">
    <location>
        <begin position="1"/>
        <end position="10"/>
    </location>
</feature>
<dbReference type="EMBL" id="JANUBL010000008">
    <property type="protein sequence ID" value="MCS4122679.1"/>
    <property type="molecule type" value="Genomic_DNA"/>
</dbReference>
<evidence type="ECO:0000313" key="2">
    <source>
        <dbReference type="EMBL" id="MCS4122679.1"/>
    </source>
</evidence>
<reference evidence="2" key="1">
    <citation type="submission" date="2022-08" db="EMBL/GenBank/DDBJ databases">
        <title>Genomic Encyclopedia of Type Strains, Phase V (KMG-V): Genome sequencing to study the core and pangenomes of soil and plant-associated prokaryotes.</title>
        <authorList>
            <person name="Whitman W."/>
        </authorList>
    </citation>
    <scope>NUCLEOTIDE SEQUENCE</scope>
    <source>
        <strain evidence="2">SP3026</strain>
    </source>
</reference>
<feature type="region of interest" description="Disordered" evidence="1">
    <location>
        <begin position="161"/>
        <end position="185"/>
    </location>
</feature>
<feature type="region of interest" description="Disordered" evidence="1">
    <location>
        <begin position="1"/>
        <end position="32"/>
    </location>
</feature>